<keyword evidence="4" id="KW-1185">Reference proteome</keyword>
<dbReference type="GO" id="GO:0016020">
    <property type="term" value="C:membrane"/>
    <property type="evidence" value="ECO:0007669"/>
    <property type="project" value="InterPro"/>
</dbReference>
<dbReference type="SUPFAM" id="SSF103481">
    <property type="entry name" value="Multidrug resistance efflux transporter EmrE"/>
    <property type="match status" value="2"/>
</dbReference>
<feature type="transmembrane region" description="Helical" evidence="1">
    <location>
        <begin position="222"/>
        <end position="243"/>
    </location>
</feature>
<evidence type="ECO:0000259" key="2">
    <source>
        <dbReference type="Pfam" id="PF00892"/>
    </source>
</evidence>
<accession>A0A2M9G5L8</accession>
<evidence type="ECO:0000313" key="3">
    <source>
        <dbReference type="EMBL" id="PJK31008.1"/>
    </source>
</evidence>
<feature type="transmembrane region" description="Helical" evidence="1">
    <location>
        <begin position="250"/>
        <end position="270"/>
    </location>
</feature>
<dbReference type="EMBL" id="PHIG01000011">
    <property type="protein sequence ID" value="PJK31008.1"/>
    <property type="molecule type" value="Genomic_DNA"/>
</dbReference>
<feature type="transmembrane region" description="Helical" evidence="1">
    <location>
        <begin position="72"/>
        <end position="92"/>
    </location>
</feature>
<proteinExistence type="predicted"/>
<organism evidence="3 4">
    <name type="scientific">Minwuia thermotolerans</name>
    <dbReference type="NCBI Taxonomy" id="2056226"/>
    <lineage>
        <taxon>Bacteria</taxon>
        <taxon>Pseudomonadati</taxon>
        <taxon>Pseudomonadota</taxon>
        <taxon>Alphaproteobacteria</taxon>
        <taxon>Minwuiales</taxon>
        <taxon>Minwuiaceae</taxon>
        <taxon>Minwuia</taxon>
    </lineage>
</organism>
<keyword evidence="1" id="KW-1133">Transmembrane helix</keyword>
<dbReference type="OrthoDB" id="9815809at2"/>
<feature type="transmembrane region" description="Helical" evidence="1">
    <location>
        <begin position="149"/>
        <end position="170"/>
    </location>
</feature>
<feature type="transmembrane region" description="Helical" evidence="1">
    <location>
        <begin position="98"/>
        <end position="119"/>
    </location>
</feature>
<dbReference type="Pfam" id="PF00892">
    <property type="entry name" value="EamA"/>
    <property type="match status" value="2"/>
</dbReference>
<evidence type="ECO:0000256" key="1">
    <source>
        <dbReference type="SAM" id="Phobius"/>
    </source>
</evidence>
<gene>
    <name evidence="3" type="ORF">CVT23_03850</name>
</gene>
<evidence type="ECO:0000313" key="4">
    <source>
        <dbReference type="Proteomes" id="UP000229498"/>
    </source>
</evidence>
<dbReference type="PANTHER" id="PTHR22911">
    <property type="entry name" value="ACYL-MALONYL CONDENSING ENZYME-RELATED"/>
    <property type="match status" value="1"/>
</dbReference>
<dbReference type="InterPro" id="IPR000620">
    <property type="entry name" value="EamA_dom"/>
</dbReference>
<feature type="domain" description="EamA" evidence="2">
    <location>
        <begin position="154"/>
        <end position="288"/>
    </location>
</feature>
<name>A0A2M9G5L8_9PROT</name>
<sequence length="302" mass="31820">MKAPRPRRSDTETGMLLMALAMLTLPCIDAIAKHTGERLPAAEIALARFVMQSLILLPLASRADLLRALPVWPAHAARGVLIAGATILFFTALQSLPIADAIAIFFVEPLLLTLLSAVLLSEKVGWRRLTAVAVGFGGALLIIRPSFEAVGWPALLPVGAAGCFAFYLVLTRKLARSGDPVTMQLTAGFSGAATAGAALLFGAFSGFMPAVFVPVAPDWAEVAWLALLGCVATGGHILVVHAFRRADAGILAPFQYLEIISATALGLVIFGDFPDAVTWAGIAVIVGSGLYVFHRERKLALI</sequence>
<dbReference type="RefSeq" id="WP_109792523.1">
    <property type="nucleotide sequence ID" value="NZ_PHIG01000011.1"/>
</dbReference>
<dbReference type="PANTHER" id="PTHR22911:SF103">
    <property type="entry name" value="BLR2811 PROTEIN"/>
    <property type="match status" value="1"/>
</dbReference>
<protein>
    <submittedName>
        <fullName evidence="3">EamA/RhaT family transporter</fullName>
    </submittedName>
</protein>
<feature type="transmembrane region" description="Helical" evidence="1">
    <location>
        <begin position="126"/>
        <end position="143"/>
    </location>
</feature>
<dbReference type="AlphaFoldDB" id="A0A2M9G5L8"/>
<feature type="transmembrane region" description="Helical" evidence="1">
    <location>
        <begin position="276"/>
        <end position="293"/>
    </location>
</feature>
<keyword evidence="1" id="KW-0812">Transmembrane</keyword>
<keyword evidence="1" id="KW-0472">Membrane</keyword>
<dbReference type="InterPro" id="IPR037185">
    <property type="entry name" value="EmrE-like"/>
</dbReference>
<reference evidence="3 4" key="1">
    <citation type="submission" date="2017-11" db="EMBL/GenBank/DDBJ databases">
        <title>Draft genome sequence of Rhizobiales bacterium SY3-13.</title>
        <authorList>
            <person name="Sun C."/>
        </authorList>
    </citation>
    <scope>NUCLEOTIDE SEQUENCE [LARGE SCALE GENOMIC DNA]</scope>
    <source>
        <strain evidence="3 4">SY3-13</strain>
    </source>
</reference>
<dbReference type="Proteomes" id="UP000229498">
    <property type="component" value="Unassembled WGS sequence"/>
</dbReference>
<feature type="domain" description="EamA" evidence="2">
    <location>
        <begin position="13"/>
        <end position="143"/>
    </location>
</feature>
<comment type="caution">
    <text evidence="3">The sequence shown here is derived from an EMBL/GenBank/DDBJ whole genome shotgun (WGS) entry which is preliminary data.</text>
</comment>
<feature type="transmembrane region" description="Helical" evidence="1">
    <location>
        <begin position="191"/>
        <end position="216"/>
    </location>
</feature>